<evidence type="ECO:0000313" key="1">
    <source>
        <dbReference type="EMBL" id="MCQ8771934.1"/>
    </source>
</evidence>
<sequence length="137" mass="14570">MFELLPRTGIVLPRGAGTLAFGMAERPAQWTLATLCDVRETWVCGLYWSFAAEYGGVSLLIGSRHGEGMDSVVLDRIGDAPSTAATTPVVWQDIDLFGHPHREVTEALGDVPAGMRLTRPAGPGTHLSSVRLTAAAP</sequence>
<proteinExistence type="predicted"/>
<dbReference type="EMBL" id="JANIID010000017">
    <property type="protein sequence ID" value="MCQ8771934.1"/>
    <property type="molecule type" value="Genomic_DNA"/>
</dbReference>
<dbReference type="Proteomes" id="UP001142374">
    <property type="component" value="Unassembled WGS sequence"/>
</dbReference>
<keyword evidence="2" id="KW-1185">Reference proteome</keyword>
<gene>
    <name evidence="1" type="ORF">NQU55_19485</name>
</gene>
<accession>A0A9X2LIG3</accession>
<evidence type="ECO:0000313" key="2">
    <source>
        <dbReference type="Proteomes" id="UP001142374"/>
    </source>
</evidence>
<name>A0A9X2LIG3_9ACTN</name>
<comment type="caution">
    <text evidence="1">The sequence shown here is derived from an EMBL/GenBank/DDBJ whole genome shotgun (WGS) entry which is preliminary data.</text>
</comment>
<reference evidence="1" key="1">
    <citation type="submission" date="2022-06" db="EMBL/GenBank/DDBJ databases">
        <title>WGS of actinobacteria.</title>
        <authorList>
            <person name="Thawai C."/>
        </authorList>
    </citation>
    <scope>NUCLEOTIDE SEQUENCE</scope>
    <source>
        <strain evidence="1">AA8</strain>
    </source>
</reference>
<dbReference type="AlphaFoldDB" id="A0A9X2LIG3"/>
<organism evidence="1 2">
    <name type="scientific">Streptomyces telluris</name>
    <dbReference type="NCBI Taxonomy" id="2720021"/>
    <lineage>
        <taxon>Bacteria</taxon>
        <taxon>Bacillati</taxon>
        <taxon>Actinomycetota</taxon>
        <taxon>Actinomycetes</taxon>
        <taxon>Kitasatosporales</taxon>
        <taxon>Streptomycetaceae</taxon>
        <taxon>Streptomyces</taxon>
    </lineage>
</organism>
<dbReference type="RefSeq" id="WP_168096907.1">
    <property type="nucleotide sequence ID" value="NZ_JAATER010000872.1"/>
</dbReference>
<protein>
    <submittedName>
        <fullName evidence="1">Uncharacterized protein</fullName>
    </submittedName>
</protein>